<evidence type="ECO:0000313" key="9">
    <source>
        <dbReference type="Proteomes" id="UP000244225"/>
    </source>
</evidence>
<comment type="similarity">
    <text evidence="2">Belongs to the SusD family.</text>
</comment>
<dbReference type="InterPro" id="IPR033985">
    <property type="entry name" value="SusD-like_N"/>
</dbReference>
<dbReference type="Pfam" id="PF07980">
    <property type="entry name" value="SusD_RagB"/>
    <property type="match status" value="1"/>
</dbReference>
<evidence type="ECO:0000256" key="1">
    <source>
        <dbReference type="ARBA" id="ARBA00004442"/>
    </source>
</evidence>
<dbReference type="PROSITE" id="PS51257">
    <property type="entry name" value="PROKAR_LIPOPROTEIN"/>
    <property type="match status" value="1"/>
</dbReference>
<evidence type="ECO:0000259" key="6">
    <source>
        <dbReference type="Pfam" id="PF07980"/>
    </source>
</evidence>
<dbReference type="Gene3D" id="1.25.40.390">
    <property type="match status" value="1"/>
</dbReference>
<feature type="domain" description="SusD-like N-terminal" evidence="7">
    <location>
        <begin position="20"/>
        <end position="220"/>
    </location>
</feature>
<dbReference type="EMBL" id="QBKI01000017">
    <property type="protein sequence ID" value="PTX10505.1"/>
    <property type="molecule type" value="Genomic_DNA"/>
</dbReference>
<evidence type="ECO:0000256" key="3">
    <source>
        <dbReference type="ARBA" id="ARBA00022729"/>
    </source>
</evidence>
<accession>A0A2T5Y394</accession>
<keyword evidence="9" id="KW-1185">Reference proteome</keyword>
<dbReference type="OrthoDB" id="9792139at2"/>
<organism evidence="8 9">
    <name type="scientific">Pontibacter mucosus</name>
    <dbReference type="NCBI Taxonomy" id="1649266"/>
    <lineage>
        <taxon>Bacteria</taxon>
        <taxon>Pseudomonadati</taxon>
        <taxon>Bacteroidota</taxon>
        <taxon>Cytophagia</taxon>
        <taxon>Cytophagales</taxon>
        <taxon>Hymenobacteraceae</taxon>
        <taxon>Pontibacter</taxon>
    </lineage>
</organism>
<proteinExistence type="inferred from homology"/>
<keyword evidence="4" id="KW-0472">Membrane</keyword>
<evidence type="ECO:0000256" key="2">
    <source>
        <dbReference type="ARBA" id="ARBA00006275"/>
    </source>
</evidence>
<evidence type="ECO:0000256" key="4">
    <source>
        <dbReference type="ARBA" id="ARBA00023136"/>
    </source>
</evidence>
<dbReference type="GO" id="GO:0009279">
    <property type="term" value="C:cell outer membrane"/>
    <property type="evidence" value="ECO:0007669"/>
    <property type="project" value="UniProtKB-SubCell"/>
</dbReference>
<reference evidence="8 9" key="1">
    <citation type="submission" date="2018-04" db="EMBL/GenBank/DDBJ databases">
        <title>Genomic Encyclopedia of Archaeal and Bacterial Type Strains, Phase II (KMG-II): from individual species to whole genera.</title>
        <authorList>
            <person name="Goeker M."/>
        </authorList>
    </citation>
    <scope>NUCLEOTIDE SEQUENCE [LARGE SCALE GENOMIC DNA]</scope>
    <source>
        <strain evidence="8 9">DSM 100162</strain>
    </source>
</reference>
<evidence type="ECO:0000256" key="5">
    <source>
        <dbReference type="ARBA" id="ARBA00023237"/>
    </source>
</evidence>
<keyword evidence="5" id="KW-0998">Cell outer membrane</keyword>
<sequence>MKLKLLATVLLLGTLSSCEDFLELQPDSQINDQSFYRTENDFESAMIGVYGTFKNLYNTDLFYIAELMADNAEISISSSSITEVEFDELNVTPSNTIVQSVWNTALYTVARCNIILIRLESADIDDSVKRRIAGEARFMRAYSYFILVQTFGRAPLTDAEFRSPGQIAGADLSLKPREEVFSKIIGDLKEAELLLPEELNPNKGYASRGTVKTLLGKVYLTQQQYELAAAKLREVIASGQYSLAGNYKSLFSTGNENLPESIFELKYISGANLGNSYSVQFTPASTGLLANGQQGSGRITPTLSLIEAYEEGDLRKNASVGEYIVSNLTGERAYSRHGLKFVDLTAENPRDGSINFTVLRYADVLLMYAEALNEAGNGTEAEDYLNMVRNRAGLGDLEGLSQEALRQAIAQERRVELAYEAHRWFDLVRTGRAQEVVNAYYAGKGLNFSVANHELILPIPRREIEINPALEQNPGY</sequence>
<dbReference type="InterPro" id="IPR011990">
    <property type="entry name" value="TPR-like_helical_dom_sf"/>
</dbReference>
<dbReference type="RefSeq" id="WP_108213973.1">
    <property type="nucleotide sequence ID" value="NZ_QBKI01000017.1"/>
</dbReference>
<gene>
    <name evidence="8" type="ORF">C8N40_1176</name>
</gene>
<dbReference type="InterPro" id="IPR012944">
    <property type="entry name" value="SusD_RagB_dom"/>
</dbReference>
<feature type="domain" description="RagB/SusD" evidence="6">
    <location>
        <begin position="333"/>
        <end position="476"/>
    </location>
</feature>
<dbReference type="Proteomes" id="UP000244225">
    <property type="component" value="Unassembled WGS sequence"/>
</dbReference>
<dbReference type="CDD" id="cd08977">
    <property type="entry name" value="SusD"/>
    <property type="match status" value="1"/>
</dbReference>
<protein>
    <submittedName>
        <fullName evidence="8">Putative outer membrane starch-binding protein</fullName>
    </submittedName>
</protein>
<keyword evidence="3" id="KW-0732">Signal</keyword>
<name>A0A2T5Y394_9BACT</name>
<evidence type="ECO:0000259" key="7">
    <source>
        <dbReference type="Pfam" id="PF14322"/>
    </source>
</evidence>
<dbReference type="SUPFAM" id="SSF48452">
    <property type="entry name" value="TPR-like"/>
    <property type="match status" value="1"/>
</dbReference>
<dbReference type="Pfam" id="PF14322">
    <property type="entry name" value="SusD-like_3"/>
    <property type="match status" value="1"/>
</dbReference>
<evidence type="ECO:0000313" key="8">
    <source>
        <dbReference type="EMBL" id="PTX10505.1"/>
    </source>
</evidence>
<comment type="subcellular location">
    <subcellularLocation>
        <location evidence="1">Cell outer membrane</location>
    </subcellularLocation>
</comment>
<comment type="caution">
    <text evidence="8">The sequence shown here is derived from an EMBL/GenBank/DDBJ whole genome shotgun (WGS) entry which is preliminary data.</text>
</comment>
<dbReference type="AlphaFoldDB" id="A0A2T5Y394"/>